<evidence type="ECO:0000313" key="2">
    <source>
        <dbReference type="Proteomes" id="UP000267223"/>
    </source>
</evidence>
<comment type="caution">
    <text evidence="1">The sequence shown here is derived from an EMBL/GenBank/DDBJ whole genome shotgun (WGS) entry which is preliminary data.</text>
</comment>
<organism evidence="1 2">
    <name type="scientific">Hanamia caeni</name>
    <dbReference type="NCBI Taxonomy" id="2294116"/>
    <lineage>
        <taxon>Bacteria</taxon>
        <taxon>Pseudomonadati</taxon>
        <taxon>Bacteroidota</taxon>
        <taxon>Chitinophagia</taxon>
        <taxon>Chitinophagales</taxon>
        <taxon>Chitinophagaceae</taxon>
        <taxon>Hanamia</taxon>
    </lineage>
</organism>
<dbReference type="OrthoDB" id="653988at2"/>
<evidence type="ECO:0000313" key="1">
    <source>
        <dbReference type="EMBL" id="RNI39105.1"/>
    </source>
</evidence>
<gene>
    <name evidence="1" type="ORF">EFY79_05530</name>
</gene>
<accession>A0A3M9NNM9</accession>
<dbReference type="EMBL" id="RJJR01000002">
    <property type="protein sequence ID" value="RNI39105.1"/>
    <property type="molecule type" value="Genomic_DNA"/>
</dbReference>
<proteinExistence type="predicted"/>
<reference evidence="1 2" key="1">
    <citation type="submission" date="2018-11" db="EMBL/GenBank/DDBJ databases">
        <title>Draft genome sequence of Ferruginibacter sp. BO-59.</title>
        <authorList>
            <person name="Im W.T."/>
        </authorList>
    </citation>
    <scope>NUCLEOTIDE SEQUENCE [LARGE SCALE GENOMIC DNA]</scope>
    <source>
        <strain evidence="1 2">BO-59</strain>
    </source>
</reference>
<sequence length="188" mass="22888">MQDIEPYDNWQYLYSSENDLRSPFFGREYNEFEFSNTVYNYYIHPLWDEFGSRTLYLKVLMADYEEQYVIIEMIGEWNDAIENDVARLKREVIDDFMLQGIRKFILITENVLNFHSSDDCYYEEWRDDVEDKNGWIVLVNMPSQTQYDFIRARLNNYVELLNLPAWRTMKPDVFFNQVDNILLRRLDG</sequence>
<dbReference type="RefSeq" id="WP_123119669.1">
    <property type="nucleotide sequence ID" value="NZ_RJJR01000002.1"/>
</dbReference>
<dbReference type="Proteomes" id="UP000267223">
    <property type="component" value="Unassembled WGS sequence"/>
</dbReference>
<protein>
    <submittedName>
        <fullName evidence="1">Uncharacterized protein</fullName>
    </submittedName>
</protein>
<name>A0A3M9NNM9_9BACT</name>
<dbReference type="AlphaFoldDB" id="A0A3M9NNM9"/>
<keyword evidence="2" id="KW-1185">Reference proteome</keyword>